<dbReference type="CDD" id="cd01392">
    <property type="entry name" value="HTH_LacI"/>
    <property type="match status" value="1"/>
</dbReference>
<dbReference type="SUPFAM" id="SSF53822">
    <property type="entry name" value="Periplasmic binding protein-like I"/>
    <property type="match status" value="1"/>
</dbReference>
<protein>
    <submittedName>
        <fullName evidence="5">DNA-binding transcriptional regulator, LacI/PurR family</fullName>
    </submittedName>
</protein>
<dbReference type="EMBL" id="FNAT01000006">
    <property type="protein sequence ID" value="SDF03397.1"/>
    <property type="molecule type" value="Genomic_DNA"/>
</dbReference>
<dbReference type="InterPro" id="IPR028082">
    <property type="entry name" value="Peripla_BP_I"/>
</dbReference>
<accession>A0A1G7HSC4</accession>
<dbReference type="InterPro" id="IPR000843">
    <property type="entry name" value="HTH_LacI"/>
</dbReference>
<dbReference type="OrthoDB" id="8433438at2"/>
<evidence type="ECO:0000313" key="6">
    <source>
        <dbReference type="Proteomes" id="UP000198922"/>
    </source>
</evidence>
<sequence length="327" mass="35045">MAGPTGRDVARVAGVSVAAVSRAFQPDSPLAPARRARILAVARELGYKAPAERRIAEMTTGTVTLVAGDLSNPFYTTAMETLSTALHAQGRRLVLHVVPPGSSVDAVMRQVLDYRSDAAIVTSATMSSRLARACREQGMPVVLLNRVQPDAGMTAATCDNFGGGRQIAHRFIASGRRRIALIGGREDTSTHLERIRGFLDVLDESGIALFDRRSGGFTYEGGLDAAGQLFDAPTRPDALFCANDVMALAAIDAARARGMNVPDDLAVIGFDDIPMAAWSSYRLTTMRQPINRMVADALELIDLQMQDPTRAGAIRIAPVRLIERQSG</sequence>
<dbReference type="InterPro" id="IPR046335">
    <property type="entry name" value="LacI/GalR-like_sensor"/>
</dbReference>
<dbReference type="Pfam" id="PF13377">
    <property type="entry name" value="Peripla_BP_3"/>
    <property type="match status" value="1"/>
</dbReference>
<name>A0A1G7HSC4_9RHOB</name>
<dbReference type="Gene3D" id="3.40.50.2300">
    <property type="match status" value="2"/>
</dbReference>
<evidence type="ECO:0000313" key="5">
    <source>
        <dbReference type="EMBL" id="SDF03397.1"/>
    </source>
</evidence>
<proteinExistence type="predicted"/>
<dbReference type="GO" id="GO:0000976">
    <property type="term" value="F:transcription cis-regulatory region binding"/>
    <property type="evidence" value="ECO:0007669"/>
    <property type="project" value="TreeGrafter"/>
</dbReference>
<dbReference type="Pfam" id="PF00356">
    <property type="entry name" value="LacI"/>
    <property type="match status" value="1"/>
</dbReference>
<evidence type="ECO:0000256" key="2">
    <source>
        <dbReference type="ARBA" id="ARBA00023125"/>
    </source>
</evidence>
<dbReference type="Proteomes" id="UP000198922">
    <property type="component" value="Unassembled WGS sequence"/>
</dbReference>
<dbReference type="GO" id="GO:0003700">
    <property type="term" value="F:DNA-binding transcription factor activity"/>
    <property type="evidence" value="ECO:0007669"/>
    <property type="project" value="TreeGrafter"/>
</dbReference>
<evidence type="ECO:0000256" key="1">
    <source>
        <dbReference type="ARBA" id="ARBA00023015"/>
    </source>
</evidence>
<keyword evidence="6" id="KW-1185">Reference proteome</keyword>
<dbReference type="CDD" id="cd06278">
    <property type="entry name" value="PBP1_LacI-like"/>
    <property type="match status" value="1"/>
</dbReference>
<organism evidence="5 6">
    <name type="scientific">Limimaricola pyoseonensis</name>
    <dbReference type="NCBI Taxonomy" id="521013"/>
    <lineage>
        <taxon>Bacteria</taxon>
        <taxon>Pseudomonadati</taxon>
        <taxon>Pseudomonadota</taxon>
        <taxon>Alphaproteobacteria</taxon>
        <taxon>Rhodobacterales</taxon>
        <taxon>Paracoccaceae</taxon>
        <taxon>Limimaricola</taxon>
    </lineage>
</organism>
<dbReference type="InterPro" id="IPR010982">
    <property type="entry name" value="Lambda_DNA-bd_dom_sf"/>
</dbReference>
<dbReference type="PROSITE" id="PS50932">
    <property type="entry name" value="HTH_LACI_2"/>
    <property type="match status" value="1"/>
</dbReference>
<dbReference type="STRING" id="521013.SAMN04488567_3278"/>
<dbReference type="RefSeq" id="WP_090113743.1">
    <property type="nucleotide sequence ID" value="NZ_FNAT01000006.1"/>
</dbReference>
<dbReference type="AlphaFoldDB" id="A0A1G7HSC4"/>
<feature type="domain" description="HTH lacI-type" evidence="4">
    <location>
        <begin position="4"/>
        <end position="57"/>
    </location>
</feature>
<dbReference type="SUPFAM" id="SSF47413">
    <property type="entry name" value="lambda repressor-like DNA-binding domains"/>
    <property type="match status" value="1"/>
</dbReference>
<dbReference type="Gene3D" id="1.10.260.40">
    <property type="entry name" value="lambda repressor-like DNA-binding domains"/>
    <property type="match status" value="1"/>
</dbReference>
<evidence type="ECO:0000259" key="4">
    <source>
        <dbReference type="PROSITE" id="PS50932"/>
    </source>
</evidence>
<dbReference type="PANTHER" id="PTHR30146:SF120">
    <property type="entry name" value="ALANINE RACEMASE"/>
    <property type="match status" value="1"/>
</dbReference>
<evidence type="ECO:0000256" key="3">
    <source>
        <dbReference type="ARBA" id="ARBA00023163"/>
    </source>
</evidence>
<dbReference type="PANTHER" id="PTHR30146">
    <property type="entry name" value="LACI-RELATED TRANSCRIPTIONAL REPRESSOR"/>
    <property type="match status" value="1"/>
</dbReference>
<keyword evidence="1" id="KW-0805">Transcription regulation</keyword>
<keyword evidence="2 5" id="KW-0238">DNA-binding</keyword>
<keyword evidence="3" id="KW-0804">Transcription</keyword>
<dbReference type="SMART" id="SM00354">
    <property type="entry name" value="HTH_LACI"/>
    <property type="match status" value="1"/>
</dbReference>
<reference evidence="6" key="1">
    <citation type="submission" date="2016-10" db="EMBL/GenBank/DDBJ databases">
        <authorList>
            <person name="Varghese N."/>
            <person name="Submissions S."/>
        </authorList>
    </citation>
    <scope>NUCLEOTIDE SEQUENCE [LARGE SCALE GENOMIC DNA]</scope>
    <source>
        <strain evidence="6">DSM 21424</strain>
    </source>
</reference>
<gene>
    <name evidence="5" type="ORF">SAMN04488567_3278</name>
</gene>